<comment type="caution">
    <text evidence="3">The sequence shown here is derived from an EMBL/GenBank/DDBJ whole genome shotgun (WGS) entry which is preliminary data.</text>
</comment>
<dbReference type="OrthoDB" id="60033at2759"/>
<proteinExistence type="predicted"/>
<keyword evidence="4" id="KW-1185">Reference proteome</keyword>
<gene>
    <name evidence="3" type="ORF">N0V89_012568</name>
</gene>
<dbReference type="InterPro" id="IPR058846">
    <property type="entry name" value="PAS-like"/>
</dbReference>
<dbReference type="EMBL" id="JAPEUX010000010">
    <property type="protein sequence ID" value="KAJ4344824.1"/>
    <property type="molecule type" value="Genomic_DNA"/>
</dbReference>
<dbReference type="GeneID" id="80916098"/>
<name>A0A9W8X9E2_9PLEO</name>
<evidence type="ECO:0000259" key="2">
    <source>
        <dbReference type="Pfam" id="PF26131"/>
    </source>
</evidence>
<evidence type="ECO:0000313" key="4">
    <source>
        <dbReference type="Proteomes" id="UP001140513"/>
    </source>
</evidence>
<feature type="domain" description="PAS-like" evidence="2">
    <location>
        <begin position="13"/>
        <end position="122"/>
    </location>
</feature>
<evidence type="ECO:0000256" key="1">
    <source>
        <dbReference type="SAM" id="Coils"/>
    </source>
</evidence>
<keyword evidence="1" id="KW-0175">Coiled coil</keyword>
<dbReference type="Pfam" id="PF26131">
    <property type="entry name" value="PAS-like"/>
    <property type="match status" value="1"/>
</dbReference>
<dbReference type="AlphaFoldDB" id="A0A9W8X9E2"/>
<dbReference type="Gene3D" id="3.30.450.20">
    <property type="entry name" value="PAS domain"/>
    <property type="match status" value="1"/>
</dbReference>
<dbReference type="InterPro" id="IPR035965">
    <property type="entry name" value="PAS-like_dom_sf"/>
</dbReference>
<organism evidence="3 4">
    <name type="scientific">Didymosphaeria variabile</name>
    <dbReference type="NCBI Taxonomy" id="1932322"/>
    <lineage>
        <taxon>Eukaryota</taxon>
        <taxon>Fungi</taxon>
        <taxon>Dikarya</taxon>
        <taxon>Ascomycota</taxon>
        <taxon>Pezizomycotina</taxon>
        <taxon>Dothideomycetes</taxon>
        <taxon>Pleosporomycetidae</taxon>
        <taxon>Pleosporales</taxon>
        <taxon>Massarineae</taxon>
        <taxon>Didymosphaeriaceae</taxon>
        <taxon>Didymosphaeria</taxon>
    </lineage>
</organism>
<feature type="coiled-coil region" evidence="1">
    <location>
        <begin position="508"/>
        <end position="535"/>
    </location>
</feature>
<dbReference type="RefSeq" id="XP_056065276.1">
    <property type="nucleotide sequence ID" value="XM_056221289.1"/>
</dbReference>
<dbReference type="SUPFAM" id="SSF55785">
    <property type="entry name" value="PYP-like sensor domain (PAS domain)"/>
    <property type="match status" value="1"/>
</dbReference>
<dbReference type="Proteomes" id="UP001140513">
    <property type="component" value="Unassembled WGS sequence"/>
</dbReference>
<accession>A0A9W8X9E2</accession>
<reference evidence="3" key="1">
    <citation type="submission" date="2022-10" db="EMBL/GenBank/DDBJ databases">
        <title>Tapping the CABI collections for fungal endophytes: first genome assemblies for Collariella, Neodidymelliopsis, Ascochyta clinopodiicola, Didymella pomorum, Didymosphaeria variabile, Neocosmospora piperis and Neocucurbitaria cava.</title>
        <authorList>
            <person name="Hill R."/>
        </authorList>
    </citation>
    <scope>NUCLEOTIDE SEQUENCE</scope>
    <source>
        <strain evidence="3">IMI 356815</strain>
    </source>
</reference>
<evidence type="ECO:0000313" key="3">
    <source>
        <dbReference type="EMBL" id="KAJ4344824.1"/>
    </source>
</evidence>
<sequence length="615" mass="69139">MSAPQKRTPQGAPQCLSGVGALELIEHDPRPTFVIDTKATSEKGFPVPSYWNSAFADFDSEETLDALLELAAKPNATSAVKGFAEFKDWLADIQESAAGSYTFCDYVWIKITISKQWTVVSRLFTNNAAITCKPTYSKPEGTLLKVPSRSKTTSFDWTYDAPPDRMTSHIAWARSIDWASTALGSMGEWSSQLRSVATLVMQDARPAVVFCGPDLIMIYNEPYIELLGGFHPCMGISARVALESVWSHYFEPLIKRNLAGETVEGANNPIQMERSGFMEESYFSWSFIPIFDDQGRTIAHYEPLIETTREVVAERRAHTILQLSEEVPRARNLNSYWHIATDVLSRNTKDIPFALLYSVEAMIESSSCSSATGQIDGDQDCTLRGAFGLPKDSPVAVAKLDFHQNEGFMPFFREAMATRGTTTVDLTEGSPVYELVRGVDWKGYGDPCRGAVICPITPTSSKDNILGYMVLGLNPRRPYDEDYRHFIMVASRLISTSLTSILLHEEDIHRRERAIENAEIMKGELRRQLIASQKEVERSAMKFQRFAERADVGIFIVGLDGIYSYRNDAWWRILDPDSLHRDVELTESWGALIDDEYIESGQEKFKTLIATKQHQ</sequence>
<protein>
    <recommendedName>
        <fullName evidence="2">PAS-like domain-containing protein</fullName>
    </recommendedName>
</protein>